<feature type="compositionally biased region" description="Low complexity" evidence="1">
    <location>
        <begin position="28"/>
        <end position="59"/>
    </location>
</feature>
<evidence type="ECO:0000313" key="3">
    <source>
        <dbReference type="Proteomes" id="UP000733611"/>
    </source>
</evidence>
<name>A0A948TGX7_9GAMM</name>
<organism evidence="2 3">
    <name type="scientific">Candidatus Anaerobiospirillum pullicola</name>
    <dbReference type="NCBI Taxonomy" id="2838451"/>
    <lineage>
        <taxon>Bacteria</taxon>
        <taxon>Pseudomonadati</taxon>
        <taxon>Pseudomonadota</taxon>
        <taxon>Gammaproteobacteria</taxon>
        <taxon>Aeromonadales</taxon>
        <taxon>Succinivibrionaceae</taxon>
        <taxon>Anaerobiospirillum</taxon>
    </lineage>
</organism>
<dbReference type="Proteomes" id="UP000733611">
    <property type="component" value="Unassembled WGS sequence"/>
</dbReference>
<reference evidence="2" key="1">
    <citation type="journal article" date="2021" name="PeerJ">
        <title>Extensive microbial diversity within the chicken gut microbiome revealed by metagenomics and culture.</title>
        <authorList>
            <person name="Gilroy R."/>
            <person name="Ravi A."/>
            <person name="Getino M."/>
            <person name="Pursley I."/>
            <person name="Horton D.L."/>
            <person name="Alikhan N.F."/>
            <person name="Baker D."/>
            <person name="Gharbi K."/>
            <person name="Hall N."/>
            <person name="Watson M."/>
            <person name="Adriaenssens E.M."/>
            <person name="Foster-Nyarko E."/>
            <person name="Jarju S."/>
            <person name="Secka A."/>
            <person name="Antonio M."/>
            <person name="Oren A."/>
            <person name="Chaudhuri R.R."/>
            <person name="La Ragione R."/>
            <person name="Hildebrand F."/>
            <person name="Pallen M.J."/>
        </authorList>
    </citation>
    <scope>NUCLEOTIDE SEQUENCE</scope>
    <source>
        <strain evidence="2">378</strain>
    </source>
</reference>
<sequence length="570" mass="63893">MPRTPKDSTTTTKTAPADKASPKRRATTKATAAQSKTATAKSKATTATKATKAAQSAKPSADRDTVNTSPEPQIIPFNPVSHKLFDLKLLPDELILRTYGMAPSVLHDYQNQLNQLLQEDENVTTFFSTLMYKHYAALKEKGLDYSNCDLNLLCFDISTMALTFILGVLQGHSTLYEQMTELNSNPFYRVTMHSVLPQSMPFEQHYHPQQLVSCWLNVLLEKEFCNPRDLTTQEGALRVFPKLLSNLAFFQAWRQGHNREFCNPNASSMGPKNRLHFKSPRFDIIHINPLYLSVATQIPPITEGQVFSGAIPFLDCSNMKDFYYGLSAPVSSEYEGMKRVITALKSCGYDLSHVLFFLMSTTAAEQTTKAITEAGAHYFILSDDMGYQKGKPRVEKLREKNFFGCNFVFRHVTELAPYTNLPVHKLSFIDSAADLFITSLDFTADDNATKLLCALDGMWLFAQTSSAKDRVSNASDVEELVSASLVAGGLYQVRDAFHDFVFAKLQEPEECNLVKAVLLERSIIKRFVAARKNVPLVLSQGDLFLHFLGQFFTPLLKDIEEPIEVEVTGF</sequence>
<gene>
    <name evidence="2" type="ORF">H9847_07050</name>
</gene>
<evidence type="ECO:0000313" key="2">
    <source>
        <dbReference type="EMBL" id="MBU3844607.1"/>
    </source>
</evidence>
<evidence type="ECO:0000256" key="1">
    <source>
        <dbReference type="SAM" id="MobiDB-lite"/>
    </source>
</evidence>
<protein>
    <submittedName>
        <fullName evidence="2">Uncharacterized protein</fullName>
    </submittedName>
</protein>
<comment type="caution">
    <text evidence="2">The sequence shown here is derived from an EMBL/GenBank/DDBJ whole genome shotgun (WGS) entry which is preliminary data.</text>
</comment>
<reference evidence="2" key="2">
    <citation type="submission" date="2021-04" db="EMBL/GenBank/DDBJ databases">
        <authorList>
            <person name="Gilroy R."/>
        </authorList>
    </citation>
    <scope>NUCLEOTIDE SEQUENCE</scope>
    <source>
        <strain evidence="2">378</strain>
    </source>
</reference>
<accession>A0A948TGX7</accession>
<proteinExistence type="predicted"/>
<dbReference type="AlphaFoldDB" id="A0A948TGX7"/>
<feature type="compositionally biased region" description="Low complexity" evidence="1">
    <location>
        <begin position="7"/>
        <end position="19"/>
    </location>
</feature>
<feature type="region of interest" description="Disordered" evidence="1">
    <location>
        <begin position="1"/>
        <end position="74"/>
    </location>
</feature>
<dbReference type="EMBL" id="JAHLFE010000142">
    <property type="protein sequence ID" value="MBU3844607.1"/>
    <property type="molecule type" value="Genomic_DNA"/>
</dbReference>